<dbReference type="Gene3D" id="1.10.3210.10">
    <property type="entry name" value="Hypothetical protein af1432"/>
    <property type="match status" value="2"/>
</dbReference>
<dbReference type="Proteomes" id="UP000237466">
    <property type="component" value="Unassembled WGS sequence"/>
</dbReference>
<dbReference type="GO" id="GO:0007165">
    <property type="term" value="P:signal transduction"/>
    <property type="evidence" value="ECO:0007669"/>
    <property type="project" value="InterPro"/>
</dbReference>
<dbReference type="PANTHER" id="PTHR45228:SF5">
    <property type="entry name" value="CYCLIC DI-GMP PHOSPHODIESTERASE VC_1348-RELATED"/>
    <property type="match status" value="1"/>
</dbReference>
<dbReference type="SMART" id="SM00304">
    <property type="entry name" value="HAMP"/>
    <property type="match status" value="1"/>
</dbReference>
<evidence type="ECO:0000259" key="3">
    <source>
        <dbReference type="PROSITE" id="PS51832"/>
    </source>
</evidence>
<dbReference type="SUPFAM" id="SSF109604">
    <property type="entry name" value="HD-domain/PDEase-like"/>
    <property type="match status" value="2"/>
</dbReference>
<evidence type="ECO:0000256" key="1">
    <source>
        <dbReference type="SAM" id="Phobius"/>
    </source>
</evidence>
<evidence type="ECO:0000313" key="5">
    <source>
        <dbReference type="Proteomes" id="UP000237466"/>
    </source>
</evidence>
<dbReference type="SMART" id="SM00062">
    <property type="entry name" value="PBPb"/>
    <property type="match status" value="1"/>
</dbReference>
<evidence type="ECO:0000313" key="4">
    <source>
        <dbReference type="EMBL" id="POB49920.1"/>
    </source>
</evidence>
<dbReference type="Pfam" id="PF13487">
    <property type="entry name" value="HD_5"/>
    <property type="match status" value="1"/>
</dbReference>
<keyword evidence="4" id="KW-0378">Hydrolase</keyword>
<dbReference type="Gene3D" id="3.40.190.10">
    <property type="entry name" value="Periplasmic binding protein-like II"/>
    <property type="match status" value="2"/>
</dbReference>
<dbReference type="Pfam" id="PF00497">
    <property type="entry name" value="SBP_bac_3"/>
    <property type="match status" value="1"/>
</dbReference>
<feature type="transmembrane region" description="Helical" evidence="1">
    <location>
        <begin position="12"/>
        <end position="35"/>
    </location>
</feature>
<dbReference type="PROSITE" id="PS50885">
    <property type="entry name" value="HAMP"/>
    <property type="match status" value="1"/>
</dbReference>
<dbReference type="Gene3D" id="3.30.450.20">
    <property type="entry name" value="PAS domain"/>
    <property type="match status" value="1"/>
</dbReference>
<accession>A0A2S3R893</accession>
<organism evidence="4 5">
    <name type="scientific">Vibrio vulnificus</name>
    <dbReference type="NCBI Taxonomy" id="672"/>
    <lineage>
        <taxon>Bacteria</taxon>
        <taxon>Pseudomonadati</taxon>
        <taxon>Pseudomonadota</taxon>
        <taxon>Gammaproteobacteria</taxon>
        <taxon>Vibrionales</taxon>
        <taxon>Vibrionaceae</taxon>
        <taxon>Vibrio</taxon>
    </lineage>
</organism>
<reference evidence="4 5" key="1">
    <citation type="journal article" date="2018" name="Front. Microbiol.">
        <title>Phylogeny of Vibrio vulnificus from the Analysis of the Core-Genome: Implications for Intra-Species Taxonomy.</title>
        <authorList>
            <person name="Roig F.J."/>
            <person name="Gonzalez-Candelas F."/>
            <person name="Sanjuan E."/>
            <person name="Fouz B."/>
            <person name="Feil E.J."/>
            <person name="Llorens C."/>
            <person name="Baker-Austin C."/>
            <person name="Oliver J.D."/>
            <person name="Danin-Poleg Y."/>
            <person name="Gibas C.J."/>
            <person name="Kashi Y."/>
            <person name="Gulig P.A."/>
            <person name="Morrison S.S."/>
            <person name="Amaro C."/>
        </authorList>
    </citation>
    <scope>NUCLEOTIDE SEQUENCE [LARGE SCALE GENOMIC DNA]</scope>
    <source>
        <strain evidence="4 5">CECT4608</strain>
    </source>
</reference>
<dbReference type="SMART" id="SM00471">
    <property type="entry name" value="HDc"/>
    <property type="match status" value="1"/>
</dbReference>
<dbReference type="InterPro" id="IPR001638">
    <property type="entry name" value="Solute-binding_3/MltF_N"/>
</dbReference>
<dbReference type="CDD" id="cd01007">
    <property type="entry name" value="PBP2_BvgS_HisK_like"/>
    <property type="match status" value="1"/>
</dbReference>
<dbReference type="InterPro" id="IPR037522">
    <property type="entry name" value="HD_GYP_dom"/>
</dbReference>
<sequence>MKSSLRQARKFSIRFTVGSMFLIATMMTALVAISLQYHFGKAMSQEQVMSKLTLASADVSDYVKEIELSASNSARILKSVAMATENKFTQQEIQTLITEVLEDNPMFYSIYYGKENEDFYQIINLNSSPIVREKMSATENERWVVMDIRGEGIKRTRVTRYYDVNRAVTRTIREPSRYLPTERPWYDAAQSDRITKTEPYLFQHLKITGQTYSIRSSHSVIGIDIVLSAVASHMTPEAMGLSEGQGISAFLFNRKGEIIAESRQEQRDEQRMPAISPIALTAEQKEAIVAAGVLKVSNQLNWMPFDFSQSGEPRGYAVDLLKMIATMTGLQFEFTNGFSSAELKQRYHDGEVDILNAVFASESLNGLASQPLFYLEPAVATLNRETNQSGHSISDAKARVGMVQGQNFALQKSSTEIRTYADLTLALNGLLQGEVRSVVHSYHSLKQRKESSLGRTIQLEKMPMAEKVPVFLYLNQTQPALLEVINKALNELSEAQKAWLAQKWLNHYRDNSFVPYSELLELAAQPDLHGEMNVVEIGGTTRYVYLVPVNSNQEFLAVVVPEDVVMGQVMQQLWRSLAITIAAMVILLPTSWIFGSPIVRPISALIAQTRKIKQRRFDEVVPVETRIKEVSQLSQAMMDMVAEIKKHQKAQEEFVEAFIQLIAGAIDDKSPYTAGHCNRVPELGLMLAKVAEECQEGKFKAFKFKNNAERREFRIAAWLHDCGKITTPEHVVDKGSKLEANYNRIHEIRTRFEVLWRDAEIEYLNRLIAGSVPKEQAEAQLVQRREKLQEEFAFVARCNVGGEFMQQEAIERIEQIAAQTWLRHFDDRLGLSPLEESRLTTPSAPLPAIEPLLVDRVDHIIERDRPMQFDVKYGINIDVPEHLYNLGEIYNLSIRAGTLTREDRFKINEHMISGIKMLESLPFPEELARVPRYASTHHETLKGTGYPRKLSADQLSIPERILVIADIFEALTAADRPYKKAKPLSVAVDIMYKMALDEHLDMDLFLLFLKSGTYLEYAQMFLPEKQIDSVDINKYINATLAA</sequence>
<dbReference type="PROSITE" id="PS51832">
    <property type="entry name" value="HD_GYP"/>
    <property type="match status" value="1"/>
</dbReference>
<feature type="domain" description="HAMP" evidence="2">
    <location>
        <begin position="596"/>
        <end position="649"/>
    </location>
</feature>
<dbReference type="InterPro" id="IPR003607">
    <property type="entry name" value="HD/PDEase_dom"/>
</dbReference>
<keyword evidence="1" id="KW-0812">Transmembrane</keyword>
<dbReference type="RefSeq" id="WP_103199747.1">
    <property type="nucleotide sequence ID" value="NZ_JASMUA010000004.1"/>
</dbReference>
<dbReference type="CDD" id="cd00077">
    <property type="entry name" value="HDc"/>
    <property type="match status" value="1"/>
</dbReference>
<keyword evidence="1" id="KW-1133">Transmembrane helix</keyword>
<dbReference type="GO" id="GO:0016020">
    <property type="term" value="C:membrane"/>
    <property type="evidence" value="ECO:0007669"/>
    <property type="project" value="InterPro"/>
</dbReference>
<keyword evidence="1" id="KW-0472">Membrane</keyword>
<dbReference type="GO" id="GO:0008081">
    <property type="term" value="F:phosphoric diester hydrolase activity"/>
    <property type="evidence" value="ECO:0007669"/>
    <property type="project" value="UniProtKB-ARBA"/>
</dbReference>
<proteinExistence type="predicted"/>
<feature type="domain" description="HD-GYP" evidence="3">
    <location>
        <begin position="817"/>
        <end position="1023"/>
    </location>
</feature>
<dbReference type="AlphaFoldDB" id="A0A2S3R893"/>
<protein>
    <submittedName>
        <fullName evidence="4">Phosphohydrolase</fullName>
    </submittedName>
</protein>
<dbReference type="InterPro" id="IPR003660">
    <property type="entry name" value="HAMP_dom"/>
</dbReference>
<gene>
    <name evidence="4" type="ORF">CRN52_02435</name>
</gene>
<comment type="caution">
    <text evidence="4">The sequence shown here is derived from an EMBL/GenBank/DDBJ whole genome shotgun (WGS) entry which is preliminary data.</text>
</comment>
<dbReference type="CDD" id="cd06225">
    <property type="entry name" value="HAMP"/>
    <property type="match status" value="1"/>
</dbReference>
<name>A0A2S3R893_VIBVL</name>
<dbReference type="InterPro" id="IPR052020">
    <property type="entry name" value="Cyclic_di-GMP/3'3'-cGAMP_PDE"/>
</dbReference>
<evidence type="ECO:0000259" key="2">
    <source>
        <dbReference type="PROSITE" id="PS50885"/>
    </source>
</evidence>
<dbReference type="PANTHER" id="PTHR45228">
    <property type="entry name" value="CYCLIC DI-GMP PHOSPHODIESTERASE TM_0186-RELATED"/>
    <property type="match status" value="1"/>
</dbReference>
<dbReference type="Gene3D" id="6.10.340.10">
    <property type="match status" value="1"/>
</dbReference>
<dbReference type="SUPFAM" id="SSF53850">
    <property type="entry name" value="Periplasmic binding protein-like II"/>
    <property type="match status" value="1"/>
</dbReference>
<dbReference type="EMBL" id="PDGH01000026">
    <property type="protein sequence ID" value="POB49920.1"/>
    <property type="molecule type" value="Genomic_DNA"/>
</dbReference>